<dbReference type="AlphaFoldDB" id="A0A1U9JZ99"/>
<evidence type="ECO:0000313" key="1">
    <source>
        <dbReference type="EMBL" id="AQS51112.1"/>
    </source>
</evidence>
<dbReference type="PANTHER" id="PTHR43434">
    <property type="entry name" value="PHOSPHOGLYCOLATE PHOSPHATASE"/>
    <property type="match status" value="1"/>
</dbReference>
<dbReference type="Pfam" id="PF13419">
    <property type="entry name" value="HAD_2"/>
    <property type="match status" value="1"/>
</dbReference>
<keyword evidence="1" id="KW-0378">Hydrolase</keyword>
<gene>
    <name evidence="1" type="ORF">PAEH1_05130</name>
</gene>
<name>A0A1U9JZ99_9BURK</name>
<reference evidence="1 2" key="1">
    <citation type="submission" date="2017-01" db="EMBL/GenBank/DDBJ databases">
        <title>Complete Genome Sequence of Paenalcaligenes hominis, Isolated from a paraplegic Patient with neurogenic bladder.</title>
        <authorList>
            <person name="Mukhopadhyay R."/>
            <person name="Joaquin J."/>
            <person name="Hogue R."/>
            <person name="Kilaru A."/>
            <person name="Jospin G."/>
            <person name="Mars K."/>
            <person name="Eisen J.A."/>
            <person name="Chaturvedi V."/>
        </authorList>
    </citation>
    <scope>NUCLEOTIDE SEQUENCE [LARGE SCALE GENOMIC DNA]</scope>
    <source>
        <strain evidence="1 2">15S00501</strain>
    </source>
</reference>
<protein>
    <submittedName>
        <fullName evidence="1">HAD family hydrolase</fullName>
    </submittedName>
</protein>
<evidence type="ECO:0000313" key="2">
    <source>
        <dbReference type="Proteomes" id="UP000189369"/>
    </source>
</evidence>
<dbReference type="InterPro" id="IPR006439">
    <property type="entry name" value="HAD-SF_hydro_IA"/>
</dbReference>
<dbReference type="PANTHER" id="PTHR43434:SF24">
    <property type="entry name" value="HYDROLASE-RELATED"/>
    <property type="match status" value="1"/>
</dbReference>
<dbReference type="SFLD" id="SFLDG01135">
    <property type="entry name" value="C1.5.6:_HAD__Beta-PGM__Phospha"/>
    <property type="match status" value="1"/>
</dbReference>
<sequence>MYRNSYYVGETPLKHYDAVIFDWDGTLMDSTHSIIESIQLASADLGLPVPPAMQASWIIGLSLESGLYKAVPELTAEQMPQFLERYRHHFFQRDATIKMFDGAVPLLDQLRERVVPISVATGKSRIGLDRVLKVVDLAHYFATTRCADETRGKPDPLMLQEILWELDLQPENVLMVGDTTHDTYMAHNAGMDCLAVTYGAHDIPTLEKSEPTAIVSSVPEMHEWIMRRLKD</sequence>
<proteinExistence type="predicted"/>
<organism evidence="1 2">
    <name type="scientific">Paenalcaligenes hominis</name>
    <dbReference type="NCBI Taxonomy" id="643674"/>
    <lineage>
        <taxon>Bacteria</taxon>
        <taxon>Pseudomonadati</taxon>
        <taxon>Pseudomonadota</taxon>
        <taxon>Betaproteobacteria</taxon>
        <taxon>Burkholderiales</taxon>
        <taxon>Alcaligenaceae</taxon>
        <taxon>Paenalcaligenes</taxon>
    </lineage>
</organism>
<dbReference type="InterPro" id="IPR041492">
    <property type="entry name" value="HAD_2"/>
</dbReference>
<dbReference type="Gene3D" id="1.10.150.240">
    <property type="entry name" value="Putative phosphatase, domain 2"/>
    <property type="match status" value="1"/>
</dbReference>
<dbReference type="GO" id="GO:0006281">
    <property type="term" value="P:DNA repair"/>
    <property type="evidence" value="ECO:0007669"/>
    <property type="project" value="TreeGrafter"/>
</dbReference>
<dbReference type="SFLD" id="SFLDG01129">
    <property type="entry name" value="C1.5:_HAD__Beta-PGM__Phosphata"/>
    <property type="match status" value="1"/>
</dbReference>
<dbReference type="InterPro" id="IPR050155">
    <property type="entry name" value="HAD-like_hydrolase_sf"/>
</dbReference>
<dbReference type="Proteomes" id="UP000189369">
    <property type="component" value="Chromosome"/>
</dbReference>
<dbReference type="EMBL" id="CP019697">
    <property type="protein sequence ID" value="AQS51112.1"/>
    <property type="molecule type" value="Genomic_DNA"/>
</dbReference>
<accession>A0A1U9JZ99</accession>
<dbReference type="InterPro" id="IPR023198">
    <property type="entry name" value="PGP-like_dom2"/>
</dbReference>
<dbReference type="GO" id="GO:0005829">
    <property type="term" value="C:cytosol"/>
    <property type="evidence" value="ECO:0007669"/>
    <property type="project" value="TreeGrafter"/>
</dbReference>
<dbReference type="NCBIfam" id="TIGR01549">
    <property type="entry name" value="HAD-SF-IA-v1"/>
    <property type="match status" value="1"/>
</dbReference>
<dbReference type="InterPro" id="IPR023214">
    <property type="entry name" value="HAD_sf"/>
</dbReference>
<dbReference type="STRING" id="643674.PAEH1_05130"/>
<dbReference type="SUPFAM" id="SSF56784">
    <property type="entry name" value="HAD-like"/>
    <property type="match status" value="1"/>
</dbReference>
<dbReference type="Gene3D" id="3.40.50.1000">
    <property type="entry name" value="HAD superfamily/HAD-like"/>
    <property type="match status" value="1"/>
</dbReference>
<dbReference type="SFLD" id="SFLDS00003">
    <property type="entry name" value="Haloacid_Dehalogenase"/>
    <property type="match status" value="1"/>
</dbReference>
<dbReference type="InterPro" id="IPR036412">
    <property type="entry name" value="HAD-like_sf"/>
</dbReference>
<dbReference type="KEGG" id="phn:PAEH1_05130"/>
<dbReference type="GO" id="GO:0008967">
    <property type="term" value="F:phosphoglycolate phosphatase activity"/>
    <property type="evidence" value="ECO:0007669"/>
    <property type="project" value="TreeGrafter"/>
</dbReference>